<dbReference type="EMBL" id="MT142100">
    <property type="protein sequence ID" value="QJA74474.1"/>
    <property type="molecule type" value="Genomic_DNA"/>
</dbReference>
<feature type="transmembrane region" description="Helical" evidence="1">
    <location>
        <begin position="79"/>
        <end position="99"/>
    </location>
</feature>
<keyword evidence="1" id="KW-0472">Membrane</keyword>
<dbReference type="AlphaFoldDB" id="A0A6M3JX38"/>
<dbReference type="EMBL" id="MT141565">
    <property type="protein sequence ID" value="QJA67030.1"/>
    <property type="molecule type" value="Genomic_DNA"/>
</dbReference>
<organism evidence="3">
    <name type="scientific">viral metagenome</name>
    <dbReference type="NCBI Taxonomy" id="1070528"/>
    <lineage>
        <taxon>unclassified sequences</taxon>
        <taxon>metagenomes</taxon>
        <taxon>organismal metagenomes</taxon>
    </lineage>
</organism>
<proteinExistence type="predicted"/>
<accession>A0A6M3JX38</accession>
<protein>
    <submittedName>
        <fullName evidence="3">Uncharacterized protein</fullName>
    </submittedName>
</protein>
<evidence type="ECO:0000313" key="2">
    <source>
        <dbReference type="EMBL" id="QJA67030.1"/>
    </source>
</evidence>
<name>A0A6M3JX38_9ZZZZ</name>
<gene>
    <name evidence="3" type="ORF">MM415A01997_0018</name>
    <name evidence="2" type="ORF">MM415B00308_0008</name>
</gene>
<keyword evidence="1" id="KW-0812">Transmembrane</keyword>
<keyword evidence="1" id="KW-1133">Transmembrane helix</keyword>
<evidence type="ECO:0000256" key="1">
    <source>
        <dbReference type="SAM" id="Phobius"/>
    </source>
</evidence>
<sequence>MDKNRVFHELIGRTDWHKIVKQQPYELDGVAVGSLFICSCGLELHGAAVSMHLVLSNPDYAADPRLVLREMMKREDWENFMAGLFGCFVFSTGAAMNLATYMTDTTGRFRDAAIAFMKEKDHE</sequence>
<reference evidence="3" key="1">
    <citation type="submission" date="2020-03" db="EMBL/GenBank/DDBJ databases">
        <title>The deep terrestrial virosphere.</title>
        <authorList>
            <person name="Holmfeldt K."/>
            <person name="Nilsson E."/>
            <person name="Simone D."/>
            <person name="Lopez-Fernandez M."/>
            <person name="Wu X."/>
            <person name="de Brujin I."/>
            <person name="Lundin D."/>
            <person name="Andersson A."/>
            <person name="Bertilsson S."/>
            <person name="Dopson M."/>
        </authorList>
    </citation>
    <scope>NUCLEOTIDE SEQUENCE</scope>
    <source>
        <strain evidence="3">MM415A01997</strain>
        <strain evidence="2">MM415B00308</strain>
    </source>
</reference>
<evidence type="ECO:0000313" key="3">
    <source>
        <dbReference type="EMBL" id="QJA74474.1"/>
    </source>
</evidence>